<feature type="transmembrane region" description="Helical" evidence="1">
    <location>
        <begin position="255"/>
        <end position="274"/>
    </location>
</feature>
<reference evidence="2" key="2">
    <citation type="submission" date="2020-02" db="EMBL/GenBank/DDBJ databases">
        <title>Identification and distribution of gene clusters putatively required for synthesis of sphingolipid metabolism inhibitors in phylogenetically diverse species of the filamentous fungus Fusarium.</title>
        <authorList>
            <person name="Kim H.-S."/>
            <person name="Busman M."/>
            <person name="Brown D.W."/>
            <person name="Divon H."/>
            <person name="Uhlig S."/>
            <person name="Proctor R.H."/>
        </authorList>
    </citation>
    <scope>NUCLEOTIDE SEQUENCE</scope>
    <source>
        <strain evidence="2">NRRL 25174</strain>
    </source>
</reference>
<proteinExistence type="predicted"/>
<organism evidence="2 3">
    <name type="scientific">Fusarium beomiforme</name>
    <dbReference type="NCBI Taxonomy" id="44412"/>
    <lineage>
        <taxon>Eukaryota</taxon>
        <taxon>Fungi</taxon>
        <taxon>Dikarya</taxon>
        <taxon>Ascomycota</taxon>
        <taxon>Pezizomycotina</taxon>
        <taxon>Sordariomycetes</taxon>
        <taxon>Hypocreomycetidae</taxon>
        <taxon>Hypocreales</taxon>
        <taxon>Nectriaceae</taxon>
        <taxon>Fusarium</taxon>
        <taxon>Fusarium burgessii species complex</taxon>
    </lineage>
</organism>
<protein>
    <submittedName>
        <fullName evidence="2">Uncharacterized protein</fullName>
    </submittedName>
</protein>
<name>A0A9P5A948_9HYPO</name>
<feature type="transmembrane region" description="Helical" evidence="1">
    <location>
        <begin position="165"/>
        <end position="185"/>
    </location>
</feature>
<dbReference type="AlphaFoldDB" id="A0A9P5A948"/>
<evidence type="ECO:0000256" key="1">
    <source>
        <dbReference type="SAM" id="Phobius"/>
    </source>
</evidence>
<reference evidence="2" key="1">
    <citation type="journal article" date="2017" name="Mycologia">
        <title>Fusarium algeriense, sp. nov., a novel toxigenic crown rot pathogen of durum wheat from Algeria is nested in the Fusarium burgessii species complex.</title>
        <authorList>
            <person name="Laraba I."/>
            <person name="Keddad A."/>
            <person name="Boureghda H."/>
            <person name="Abdallah N."/>
            <person name="Vaughan M.M."/>
            <person name="Proctor R.H."/>
            <person name="Busman M."/>
            <person name="O'Donnell K."/>
        </authorList>
    </citation>
    <scope>NUCLEOTIDE SEQUENCE</scope>
    <source>
        <strain evidence="2">NRRL 25174</strain>
    </source>
</reference>
<dbReference type="EMBL" id="PVQB02000770">
    <property type="protein sequence ID" value="KAF4333893.1"/>
    <property type="molecule type" value="Genomic_DNA"/>
</dbReference>
<sequence>MPQKLINIIGSIAPWAPIPLFAENQRSQRELVSAVLTRTSLSACLTGCIRDFDYLWNIDYIDLFGSSQKYRPTAVASLCHGNSFDLANEAALENVGIICRHGPGSLSTSASESFRPTVIHLSFVTPSSEQALRINTAKGWATLFLFPFEIIVTVCTAIIALRNRLVFGFTLLVCVAISQVLVFAIRMLNDPIFGNQAAVASDKDLTARNGAILDVHVIADSWNSSKLSVICGYSKQLHALTNIPIRITRPRTLRWVCRVLAVVLTLQAALLAAVANAEKRERWSSLLWLGFYLLMLFAKKGLNLFAGPENLLEKQPASVEITKPLVFSGRRAALVFISMLPVSYKANRWAWWDVFLPNNDRRREFHAELESSALFNRSARWQEEVSEEIAGDEKKSHANPFTSTWVKEAASVLNGPECKQYLERYLGTVFKKQSKFRQPV</sequence>
<dbReference type="Proteomes" id="UP000730481">
    <property type="component" value="Unassembled WGS sequence"/>
</dbReference>
<keyword evidence="3" id="KW-1185">Reference proteome</keyword>
<keyword evidence="1" id="KW-1133">Transmembrane helix</keyword>
<comment type="caution">
    <text evidence="2">The sequence shown here is derived from an EMBL/GenBank/DDBJ whole genome shotgun (WGS) entry which is preliminary data.</text>
</comment>
<keyword evidence="1" id="KW-0472">Membrane</keyword>
<gene>
    <name evidence="2" type="ORF">FBEOM_12287</name>
</gene>
<keyword evidence="1" id="KW-0812">Transmembrane</keyword>
<feature type="transmembrane region" description="Helical" evidence="1">
    <location>
        <begin position="140"/>
        <end position="159"/>
    </location>
</feature>
<dbReference type="OrthoDB" id="3553625at2759"/>
<evidence type="ECO:0000313" key="3">
    <source>
        <dbReference type="Proteomes" id="UP000730481"/>
    </source>
</evidence>
<evidence type="ECO:0000313" key="2">
    <source>
        <dbReference type="EMBL" id="KAF4333893.1"/>
    </source>
</evidence>
<accession>A0A9P5A948</accession>